<feature type="transmembrane region" description="Helical" evidence="17">
    <location>
        <begin position="803"/>
        <end position="823"/>
    </location>
</feature>
<feature type="transmembrane region" description="Helical" evidence="17">
    <location>
        <begin position="961"/>
        <end position="986"/>
    </location>
</feature>
<dbReference type="PROSITE" id="PS50216">
    <property type="entry name" value="DHHC"/>
    <property type="match status" value="1"/>
</dbReference>
<keyword evidence="9 15" id="KW-0769">Symport</keyword>
<dbReference type="Pfam" id="PF00209">
    <property type="entry name" value="SNF"/>
    <property type="match status" value="1"/>
</dbReference>
<dbReference type="PROSITE" id="PS50267">
    <property type="entry name" value="NA_NEUROTRAN_SYMP_3"/>
    <property type="match status" value="1"/>
</dbReference>
<keyword evidence="8 15" id="KW-0812">Transmembrane</keyword>
<evidence type="ECO:0000256" key="1">
    <source>
        <dbReference type="ARBA" id="ARBA00004141"/>
    </source>
</evidence>
<protein>
    <recommendedName>
        <fullName evidence="15">Transporter</fullName>
    </recommendedName>
</protein>
<comment type="similarity">
    <text evidence="3 15">Belongs to the sodium:neurotransmitter symporter (SNF) (TC 2.A.22) family.</text>
</comment>
<feature type="binding site" evidence="13">
    <location>
        <position position="524"/>
    </location>
    <ligand>
        <name>Na(+)</name>
        <dbReference type="ChEBI" id="CHEBI:29101"/>
        <label>1</label>
    </ligand>
</feature>
<dbReference type="PROSITE" id="PS00610">
    <property type="entry name" value="NA_NEUROTRAN_SYMP_1"/>
    <property type="match status" value="1"/>
</dbReference>
<keyword evidence="5" id="KW-0963">Cytoplasm</keyword>
<keyword evidence="6" id="KW-0489">Methyltransferase</keyword>
<keyword evidence="7" id="KW-0808">Transferase</keyword>
<keyword evidence="19" id="KW-1185">Reference proteome</keyword>
<feature type="transmembrane region" description="Helical" evidence="17">
    <location>
        <begin position="843"/>
        <end position="863"/>
    </location>
</feature>
<dbReference type="PRINTS" id="PR00176">
    <property type="entry name" value="NANEUSMPORT"/>
</dbReference>
<dbReference type="PANTHER" id="PTHR11616:SF321">
    <property type="entry name" value="SODIUM-DEPENDENT NUTRIENT AMINO ACID TRANSPORTER 1-RELATED"/>
    <property type="match status" value="1"/>
</dbReference>
<evidence type="ECO:0000256" key="11">
    <source>
        <dbReference type="ARBA" id="ARBA00023136"/>
    </source>
</evidence>
<keyword evidence="4 15" id="KW-0813">Transport</keyword>
<dbReference type="GO" id="GO:0005886">
    <property type="term" value="C:plasma membrane"/>
    <property type="evidence" value="ECO:0007669"/>
    <property type="project" value="TreeGrafter"/>
</dbReference>
<dbReference type="SUPFAM" id="SSF161070">
    <property type="entry name" value="SNF-like"/>
    <property type="match status" value="1"/>
</dbReference>
<evidence type="ECO:0000256" key="12">
    <source>
        <dbReference type="ARBA" id="ARBA00023180"/>
    </source>
</evidence>
<evidence type="ECO:0000256" key="16">
    <source>
        <dbReference type="SAM" id="MobiDB-lite"/>
    </source>
</evidence>
<evidence type="ECO:0000256" key="7">
    <source>
        <dbReference type="ARBA" id="ARBA00022679"/>
    </source>
</evidence>
<keyword evidence="12" id="KW-0325">Glycoprotein</keyword>
<feature type="transmembrane region" description="Helical" evidence="17">
    <location>
        <begin position="747"/>
        <end position="767"/>
    </location>
</feature>
<organism evidence="19 20">
    <name type="scientific">Plectus sambesii</name>
    <dbReference type="NCBI Taxonomy" id="2011161"/>
    <lineage>
        <taxon>Eukaryota</taxon>
        <taxon>Metazoa</taxon>
        <taxon>Ecdysozoa</taxon>
        <taxon>Nematoda</taxon>
        <taxon>Chromadorea</taxon>
        <taxon>Plectida</taxon>
        <taxon>Plectina</taxon>
        <taxon>Plectoidea</taxon>
        <taxon>Plectidae</taxon>
        <taxon>Plectus</taxon>
    </lineage>
</organism>
<feature type="transmembrane region" description="Helical" evidence="17">
    <location>
        <begin position="669"/>
        <end position="688"/>
    </location>
</feature>
<feature type="binding site" evidence="13">
    <location>
        <position position="754"/>
    </location>
    <ligand>
        <name>Na(+)</name>
        <dbReference type="ChEBI" id="CHEBI:29101"/>
        <label>1</label>
    </ligand>
</feature>
<keyword evidence="13" id="KW-0915">Sodium</keyword>
<dbReference type="GO" id="GO:0015179">
    <property type="term" value="F:L-amino acid transmembrane transporter activity"/>
    <property type="evidence" value="ECO:0007669"/>
    <property type="project" value="TreeGrafter"/>
</dbReference>
<feature type="transmembrane region" description="Helical" evidence="17">
    <location>
        <begin position="918"/>
        <end position="941"/>
    </location>
</feature>
<name>A0A914VXB7_9BILA</name>
<keyword evidence="13" id="KW-0479">Metal-binding</keyword>
<evidence type="ECO:0000256" key="8">
    <source>
        <dbReference type="ARBA" id="ARBA00022692"/>
    </source>
</evidence>
<feature type="binding site" evidence="13">
    <location>
        <position position="525"/>
    </location>
    <ligand>
        <name>Na(+)</name>
        <dbReference type="ChEBI" id="CHEBI:29101"/>
        <label>1</label>
    </ligand>
</feature>
<sequence>MKRKQRSSEPNVQATRTRGLFKIILEHDHVVPSCPHGPCLLFQRQKEGGQQFFSCAVHRSNKCSFHRTVVANKVARSSAAAIDIDEPSHQLLRKRFVRLAKNPDEASFCRTCSELISSDKLEKHAESAGHSVIQGLTKQQLLRPTTLLTALSNNDSEAQYWFDQNTLDVVRSLVTTGAFDGVLCVGAPVVFEELRAKKVTRVFLLDYDARFMKFIKPTEMARYSMLVDHFFDARGAEECARFLAETNKLLIVADPPFGAMVSPLLKSLEQIAQRHKLLHEGASVECRKLVALPYFLEKQVKEYDANMKITDFKVTYSNHSDFSASKPSPIRFFTNVPLQSFVLPINLGYRYCDSCQRYVAKNNEHCEQCNECPSKDGKRYKHCDRCKRCVKPTYAHCDKCRCCHLVDRSVGRPPLSSTASHSYFGRTTCVGRGMSGRIAELMTRDDEDGSDDRLNAPDDSTLDVDSPLGNSRLCSRVTFSEESVVVDELFDTRVVSATDEDGDDKPREGWDNKVQFLMGVISYAVGLGNVWRFPYLCQQNGGGAFLIPYCIMMLLEGMPLFLIEMGIGQRLRTGPIGVWNAIHPYLGGVGVASAVVSFLVALYYNVIITWCLYYMGNSFRGSLPWATCPKTGPNGTDDKECLMSSSPTSYFWYRSAIDTSSSLGDLGGMNLHMLGCLVLAWTIVYLCVMKGIKTSGKVMYITATFPYFVTTVFLVRSVMLDGASAGIKYMFTPDLARLFDPKVWLDAATQIFYSMGLAFGGLIAFASYNPIKNNVKRDAAEGTGLAFVVFTEAIVQFPFPPLWAVMFFLMLLMLGLGSMFGTLEGVITSLHDMKLFPWLKKPILTGILCAVCCTVGLIFVTRAGEYWVKLFDEFAGSYALMAVAFFEVTAVTYVYGYRRFSRDIEFMTGEYPGPYWQYTWRFISPAIMFFLFFASLIKSFMQLPTYFVYNKDTARTEPAPYPGWALFIAGGMVFCAMAPVPFVWFVRKFKIWKFEGDIPSASKRLGSTPSTTYMLKSQQSFNRINESTGSELQTAGLTLQVPRERNRINGDRK</sequence>
<evidence type="ECO:0000256" key="6">
    <source>
        <dbReference type="ARBA" id="ARBA00022603"/>
    </source>
</evidence>
<dbReference type="InterPro" id="IPR041370">
    <property type="entry name" value="Mlase_EEF1AKMT1/ZCCHC4"/>
</dbReference>
<feature type="transmembrane region" description="Helical" evidence="17">
    <location>
        <begin position="700"/>
        <end position="727"/>
    </location>
</feature>
<feature type="region of interest" description="Disordered" evidence="16">
    <location>
        <begin position="443"/>
        <end position="462"/>
    </location>
</feature>
<feature type="binding site" evidence="13">
    <location>
        <position position="814"/>
    </location>
    <ligand>
        <name>Na(+)</name>
        <dbReference type="ChEBI" id="CHEBI:29101"/>
        <label>1</label>
    </ligand>
</feature>
<feature type="transmembrane region" description="Helical" evidence="17">
    <location>
        <begin position="779"/>
        <end position="797"/>
    </location>
</feature>
<keyword evidence="14" id="KW-0862">Zinc</keyword>
<dbReference type="GO" id="GO:0005737">
    <property type="term" value="C:cytoplasm"/>
    <property type="evidence" value="ECO:0007669"/>
    <property type="project" value="UniProtKB-SubCell"/>
</dbReference>
<keyword evidence="14" id="KW-0863">Zinc-finger</keyword>
<dbReference type="WBParaSite" id="PSAMB.scaffold2585size22384.g18398.t1">
    <property type="protein sequence ID" value="PSAMB.scaffold2585size22384.g18398.t1"/>
    <property type="gene ID" value="PSAMB.scaffold2585size22384.g18398"/>
</dbReference>
<keyword evidence="11 17" id="KW-0472">Membrane</keyword>
<feature type="domain" description="CTCHY-type" evidence="18">
    <location>
        <begin position="347"/>
        <end position="410"/>
    </location>
</feature>
<evidence type="ECO:0000256" key="5">
    <source>
        <dbReference type="ARBA" id="ARBA00022490"/>
    </source>
</evidence>
<proteinExistence type="inferred from homology"/>
<dbReference type="GO" id="GO:0032259">
    <property type="term" value="P:methylation"/>
    <property type="evidence" value="ECO:0007669"/>
    <property type="project" value="UniProtKB-KW"/>
</dbReference>
<dbReference type="GO" id="GO:0008168">
    <property type="term" value="F:methyltransferase activity"/>
    <property type="evidence" value="ECO:0007669"/>
    <property type="project" value="UniProtKB-KW"/>
</dbReference>
<evidence type="ECO:0000256" key="14">
    <source>
        <dbReference type="PROSITE-ProRule" id="PRU00965"/>
    </source>
</evidence>
<evidence type="ECO:0000256" key="2">
    <source>
        <dbReference type="ARBA" id="ARBA00004496"/>
    </source>
</evidence>
<dbReference type="PANTHER" id="PTHR11616">
    <property type="entry name" value="SODIUM/CHLORIDE DEPENDENT TRANSPORTER"/>
    <property type="match status" value="1"/>
</dbReference>
<reference evidence="20" key="1">
    <citation type="submission" date="2022-11" db="UniProtKB">
        <authorList>
            <consortium name="WormBaseParasite"/>
        </authorList>
    </citation>
    <scope>IDENTIFICATION</scope>
</reference>
<accession>A0A914VXB7</accession>
<dbReference type="GO" id="GO:0005283">
    <property type="term" value="F:amino acid:sodium symporter activity"/>
    <property type="evidence" value="ECO:0007669"/>
    <property type="project" value="TreeGrafter"/>
</dbReference>
<evidence type="ECO:0000313" key="19">
    <source>
        <dbReference type="Proteomes" id="UP000887566"/>
    </source>
</evidence>
<dbReference type="InterPro" id="IPR000175">
    <property type="entry name" value="Na/ntran_symport"/>
</dbReference>
<evidence type="ECO:0000259" key="18">
    <source>
        <dbReference type="PROSITE" id="PS51270"/>
    </source>
</evidence>
<comment type="subcellular location">
    <subcellularLocation>
        <location evidence="2">Cytoplasm</location>
    </subcellularLocation>
    <subcellularLocation>
        <location evidence="1">Membrane</location>
        <topology evidence="1">Multi-pass membrane protein</topology>
    </subcellularLocation>
</comment>
<evidence type="ECO:0000256" key="10">
    <source>
        <dbReference type="ARBA" id="ARBA00022989"/>
    </source>
</evidence>
<feature type="transmembrane region" description="Helical" evidence="17">
    <location>
        <begin position="875"/>
        <end position="897"/>
    </location>
</feature>
<dbReference type="GO" id="GO:0089718">
    <property type="term" value="P:amino acid import across plasma membrane"/>
    <property type="evidence" value="ECO:0007669"/>
    <property type="project" value="TreeGrafter"/>
</dbReference>
<evidence type="ECO:0000256" key="3">
    <source>
        <dbReference type="ARBA" id="ARBA00006459"/>
    </source>
</evidence>
<evidence type="ECO:0000256" key="15">
    <source>
        <dbReference type="RuleBase" id="RU003732"/>
    </source>
</evidence>
<feature type="binding site" evidence="13">
    <location>
        <position position="529"/>
    </location>
    <ligand>
        <name>Na(+)</name>
        <dbReference type="ChEBI" id="CHEBI:29101"/>
        <label>1</label>
    </ligand>
</feature>
<dbReference type="GO" id="GO:0008270">
    <property type="term" value="F:zinc ion binding"/>
    <property type="evidence" value="ECO:0007669"/>
    <property type="project" value="UniProtKB-KW"/>
</dbReference>
<dbReference type="InterPro" id="IPR037272">
    <property type="entry name" value="SNS_sf"/>
</dbReference>
<evidence type="ECO:0000256" key="9">
    <source>
        <dbReference type="ARBA" id="ARBA00022847"/>
    </source>
</evidence>
<feature type="transmembrane region" description="Helical" evidence="17">
    <location>
        <begin position="584"/>
        <end position="615"/>
    </location>
</feature>
<evidence type="ECO:0000256" key="13">
    <source>
        <dbReference type="PIRSR" id="PIRSR600175-1"/>
    </source>
</evidence>
<dbReference type="Pfam" id="PF10237">
    <property type="entry name" value="N6-adenineMlase"/>
    <property type="match status" value="1"/>
</dbReference>
<dbReference type="InterPro" id="IPR017921">
    <property type="entry name" value="Znf_CTCHY"/>
</dbReference>
<feature type="binding site" evidence="13">
    <location>
        <position position="818"/>
    </location>
    <ligand>
        <name>Na(+)</name>
        <dbReference type="ChEBI" id="CHEBI:29101"/>
        <label>1</label>
    </ligand>
</feature>
<evidence type="ECO:0000256" key="4">
    <source>
        <dbReference type="ARBA" id="ARBA00022448"/>
    </source>
</evidence>
<dbReference type="Proteomes" id="UP000887566">
    <property type="component" value="Unplaced"/>
</dbReference>
<dbReference type="AlphaFoldDB" id="A0A914VXB7"/>
<feature type="transmembrane region" description="Helical" evidence="17">
    <location>
        <begin position="543"/>
        <end position="563"/>
    </location>
</feature>
<evidence type="ECO:0000256" key="17">
    <source>
        <dbReference type="SAM" id="Phobius"/>
    </source>
</evidence>
<evidence type="ECO:0000313" key="20">
    <source>
        <dbReference type="WBParaSite" id="PSAMB.scaffold2585size22384.g18398.t1"/>
    </source>
</evidence>
<keyword evidence="10 17" id="KW-1133">Transmembrane helix</keyword>
<dbReference type="PROSITE" id="PS51270">
    <property type="entry name" value="ZF_CTCHY"/>
    <property type="match status" value="1"/>
</dbReference>